<dbReference type="AlphaFoldDB" id="A0A6N7QMD8"/>
<gene>
    <name evidence="4" type="ORF">GH984_00600</name>
</gene>
<name>A0A6N7QMD8_9GAMM</name>
<evidence type="ECO:0000313" key="4">
    <source>
        <dbReference type="EMBL" id="MRH77212.1"/>
    </source>
</evidence>
<dbReference type="RefSeq" id="WP_153718286.1">
    <property type="nucleotide sequence ID" value="NZ_WJPP01000001.1"/>
</dbReference>
<evidence type="ECO:0000313" key="5">
    <source>
        <dbReference type="Proteomes" id="UP000433788"/>
    </source>
</evidence>
<sequence length="175" mass="20338">MNTRFFTVLLFVLISAPMHLSAAELRIGYVNPGRVAEEAPQADAARARLETEFAPRDLAITEMQEDLRQMEDALAESRMVWDEARQQEVQRDIVVKRREIQRTQEAFRDDFNLRRNEALGALQRQILRVVEEFAEQEGFDLVVSDGVVFASNSINITDRIIERLRRQYEQENNAQ</sequence>
<dbReference type="Pfam" id="PF03938">
    <property type="entry name" value="OmpH"/>
    <property type="match status" value="1"/>
</dbReference>
<organism evidence="4 5">
    <name type="scientific">Spiribacter salilacus</name>
    <dbReference type="NCBI Taxonomy" id="2664894"/>
    <lineage>
        <taxon>Bacteria</taxon>
        <taxon>Pseudomonadati</taxon>
        <taxon>Pseudomonadota</taxon>
        <taxon>Gammaproteobacteria</taxon>
        <taxon>Chromatiales</taxon>
        <taxon>Ectothiorhodospiraceae</taxon>
        <taxon>Spiribacter</taxon>
    </lineage>
</organism>
<evidence type="ECO:0000256" key="1">
    <source>
        <dbReference type="ARBA" id="ARBA00022729"/>
    </source>
</evidence>
<dbReference type="Gene3D" id="3.30.910.20">
    <property type="entry name" value="Skp domain"/>
    <property type="match status" value="1"/>
</dbReference>
<dbReference type="SUPFAM" id="SSF111384">
    <property type="entry name" value="OmpH-like"/>
    <property type="match status" value="1"/>
</dbReference>
<dbReference type="GO" id="GO:0005829">
    <property type="term" value="C:cytosol"/>
    <property type="evidence" value="ECO:0007669"/>
    <property type="project" value="TreeGrafter"/>
</dbReference>
<dbReference type="SMART" id="SM00935">
    <property type="entry name" value="OmpH"/>
    <property type="match status" value="1"/>
</dbReference>
<dbReference type="PANTHER" id="PTHR35089:SF1">
    <property type="entry name" value="CHAPERONE PROTEIN SKP"/>
    <property type="match status" value="1"/>
</dbReference>
<comment type="caution">
    <text evidence="4">The sequence shown here is derived from an EMBL/GenBank/DDBJ whole genome shotgun (WGS) entry which is preliminary data.</text>
</comment>
<evidence type="ECO:0000256" key="2">
    <source>
        <dbReference type="PIRNR" id="PIRNR002094"/>
    </source>
</evidence>
<dbReference type="PIRSF" id="PIRSF002094">
    <property type="entry name" value="OMP26_Skp"/>
    <property type="match status" value="1"/>
</dbReference>
<reference evidence="4 5" key="1">
    <citation type="submission" date="2019-11" db="EMBL/GenBank/DDBJ databases">
        <authorList>
            <person name="Zhang X.Y."/>
        </authorList>
    </citation>
    <scope>NUCLEOTIDE SEQUENCE [LARGE SCALE GENOMIC DNA]</scope>
    <source>
        <strain evidence="4 5">C176</strain>
    </source>
</reference>
<dbReference type="Proteomes" id="UP000433788">
    <property type="component" value="Unassembled WGS sequence"/>
</dbReference>
<proteinExistence type="inferred from homology"/>
<accession>A0A6N7QMD8</accession>
<evidence type="ECO:0000256" key="3">
    <source>
        <dbReference type="SAM" id="SignalP"/>
    </source>
</evidence>
<keyword evidence="5" id="KW-1185">Reference proteome</keyword>
<feature type="signal peptide" evidence="3">
    <location>
        <begin position="1"/>
        <end position="22"/>
    </location>
</feature>
<dbReference type="GO" id="GO:0050821">
    <property type="term" value="P:protein stabilization"/>
    <property type="evidence" value="ECO:0007669"/>
    <property type="project" value="TreeGrafter"/>
</dbReference>
<dbReference type="InterPro" id="IPR024930">
    <property type="entry name" value="Skp_dom_sf"/>
</dbReference>
<comment type="similarity">
    <text evidence="2">Belongs to the skp family.</text>
</comment>
<keyword evidence="1 3" id="KW-0732">Signal</keyword>
<dbReference type="EMBL" id="WJPP01000001">
    <property type="protein sequence ID" value="MRH77212.1"/>
    <property type="molecule type" value="Genomic_DNA"/>
</dbReference>
<dbReference type="InterPro" id="IPR005632">
    <property type="entry name" value="Chaperone_Skp"/>
</dbReference>
<feature type="chain" id="PRO_5026959974" evidence="3">
    <location>
        <begin position="23"/>
        <end position="175"/>
    </location>
</feature>
<dbReference type="GO" id="GO:0051082">
    <property type="term" value="F:unfolded protein binding"/>
    <property type="evidence" value="ECO:0007669"/>
    <property type="project" value="InterPro"/>
</dbReference>
<dbReference type="PANTHER" id="PTHR35089">
    <property type="entry name" value="CHAPERONE PROTEIN SKP"/>
    <property type="match status" value="1"/>
</dbReference>
<protein>
    <submittedName>
        <fullName evidence="4">OmpH family outer membrane protein</fullName>
    </submittedName>
</protein>